<evidence type="ECO:0000313" key="5">
    <source>
        <dbReference type="Proteomes" id="UP001601442"/>
    </source>
</evidence>
<feature type="region of interest" description="Disordered" evidence="3">
    <location>
        <begin position="16"/>
        <end position="70"/>
    </location>
</feature>
<dbReference type="Pfam" id="PF04075">
    <property type="entry name" value="F420H2_quin_red"/>
    <property type="match status" value="1"/>
</dbReference>
<evidence type="ECO:0000256" key="1">
    <source>
        <dbReference type="ARBA" id="ARBA00008710"/>
    </source>
</evidence>
<dbReference type="PANTHER" id="PTHR39428">
    <property type="entry name" value="F420H(2)-DEPENDENT QUINONE REDUCTASE RV1261C"/>
    <property type="match status" value="1"/>
</dbReference>
<accession>A0ABW6PE57</accession>
<dbReference type="Gene3D" id="2.30.110.10">
    <property type="entry name" value="Electron Transport, Fmn-binding Protein, Chain A"/>
    <property type="match status" value="1"/>
</dbReference>
<gene>
    <name evidence="4" type="ORF">ACFYU5_33760</name>
</gene>
<dbReference type="RefSeq" id="WP_387401425.1">
    <property type="nucleotide sequence ID" value="NZ_JBIAMT010000009.1"/>
</dbReference>
<dbReference type="EMBL" id="JBIAMT010000009">
    <property type="protein sequence ID" value="MFF0501404.1"/>
    <property type="molecule type" value="Genomic_DNA"/>
</dbReference>
<comment type="catalytic activity">
    <reaction evidence="2">
        <text>oxidized coenzyme F420-(gamma-L-Glu)(n) + a quinol + H(+) = reduced coenzyme F420-(gamma-L-Glu)(n) + a quinone</text>
        <dbReference type="Rhea" id="RHEA:39663"/>
        <dbReference type="Rhea" id="RHEA-COMP:12939"/>
        <dbReference type="Rhea" id="RHEA-COMP:14378"/>
        <dbReference type="ChEBI" id="CHEBI:15378"/>
        <dbReference type="ChEBI" id="CHEBI:24646"/>
        <dbReference type="ChEBI" id="CHEBI:132124"/>
        <dbReference type="ChEBI" id="CHEBI:133980"/>
        <dbReference type="ChEBI" id="CHEBI:139511"/>
    </reaction>
</comment>
<dbReference type="InterPro" id="IPR004378">
    <property type="entry name" value="F420H2_quin_Rdtase"/>
</dbReference>
<feature type="compositionally biased region" description="Low complexity" evidence="3">
    <location>
        <begin position="16"/>
        <end position="28"/>
    </location>
</feature>
<evidence type="ECO:0000313" key="4">
    <source>
        <dbReference type="EMBL" id="MFF0501404.1"/>
    </source>
</evidence>
<dbReference type="InterPro" id="IPR012349">
    <property type="entry name" value="Split_barrel_FMN-bd"/>
</dbReference>
<evidence type="ECO:0000256" key="3">
    <source>
        <dbReference type="SAM" id="MobiDB-lite"/>
    </source>
</evidence>
<comment type="similarity">
    <text evidence="1">Belongs to the F420H(2)-dependent quinone reductase family.</text>
</comment>
<evidence type="ECO:0000256" key="2">
    <source>
        <dbReference type="ARBA" id="ARBA00049106"/>
    </source>
</evidence>
<dbReference type="NCBIfam" id="TIGR00026">
    <property type="entry name" value="hi_GC_TIGR00026"/>
    <property type="match status" value="1"/>
</dbReference>
<sequence>MSKVYSDIAIWLHPSTDPTTWTPTTYPDRPGPRPGRLVREDRRLRRRHPQRPACDHRDHQRSRNGPLRKTPVMRIENGDTYIAVASNGGAATDAACFHNLPAHPEVTVQDGASTHRRRAREVHGAEKNRWWTVADAAWPHFARFRADAGTRYPRHRARAGPLTVG</sequence>
<name>A0ABW6PE57_9NOCA</name>
<keyword evidence="5" id="KW-1185">Reference proteome</keyword>
<dbReference type="Proteomes" id="UP001601442">
    <property type="component" value="Unassembled WGS sequence"/>
</dbReference>
<proteinExistence type="inferred from homology"/>
<dbReference type="PANTHER" id="PTHR39428:SF3">
    <property type="entry name" value="DEAZAFLAVIN-DEPENDENT NITROREDUCTASE"/>
    <property type="match status" value="1"/>
</dbReference>
<protein>
    <submittedName>
        <fullName evidence="4">Nitroreductase/quinone reductase family protein</fullName>
    </submittedName>
</protein>
<organism evidence="4 5">
    <name type="scientific">Nocardia aobensis</name>
    <dbReference type="NCBI Taxonomy" id="257277"/>
    <lineage>
        <taxon>Bacteria</taxon>
        <taxon>Bacillati</taxon>
        <taxon>Actinomycetota</taxon>
        <taxon>Actinomycetes</taxon>
        <taxon>Mycobacteriales</taxon>
        <taxon>Nocardiaceae</taxon>
        <taxon>Nocardia</taxon>
    </lineage>
</organism>
<comment type="caution">
    <text evidence="4">The sequence shown here is derived from an EMBL/GenBank/DDBJ whole genome shotgun (WGS) entry which is preliminary data.</text>
</comment>
<reference evidence="4 5" key="1">
    <citation type="submission" date="2024-10" db="EMBL/GenBank/DDBJ databases">
        <title>The Natural Products Discovery Center: Release of the First 8490 Sequenced Strains for Exploring Actinobacteria Biosynthetic Diversity.</title>
        <authorList>
            <person name="Kalkreuter E."/>
            <person name="Kautsar S.A."/>
            <person name="Yang D."/>
            <person name="Bader C.D."/>
            <person name="Teijaro C.N."/>
            <person name="Fluegel L."/>
            <person name="Davis C.M."/>
            <person name="Simpson J.R."/>
            <person name="Lauterbach L."/>
            <person name="Steele A.D."/>
            <person name="Gui C."/>
            <person name="Meng S."/>
            <person name="Li G."/>
            <person name="Viehrig K."/>
            <person name="Ye F."/>
            <person name="Su P."/>
            <person name="Kiefer A.F."/>
            <person name="Nichols A."/>
            <person name="Cepeda A.J."/>
            <person name="Yan W."/>
            <person name="Fan B."/>
            <person name="Jiang Y."/>
            <person name="Adhikari A."/>
            <person name="Zheng C.-J."/>
            <person name="Schuster L."/>
            <person name="Cowan T.M."/>
            <person name="Smanski M.J."/>
            <person name="Chevrette M.G."/>
            <person name="De Carvalho L.P.S."/>
            <person name="Shen B."/>
        </authorList>
    </citation>
    <scope>NUCLEOTIDE SEQUENCE [LARGE SCALE GENOMIC DNA]</scope>
    <source>
        <strain evidence="4 5">NPDC004119</strain>
    </source>
</reference>